<gene>
    <name evidence="1" type="ORF">AAHA92_08269</name>
</gene>
<dbReference type="PANTHER" id="PTHR33148:SF2">
    <property type="entry name" value="DUF4228 DOMAIN-CONTAINING PROTEIN"/>
    <property type="match status" value="1"/>
</dbReference>
<dbReference type="InterPro" id="IPR025322">
    <property type="entry name" value="PADRE_dom"/>
</dbReference>
<sequence length="124" mass="13967">MGCLKLSIRRRGEVLKVVKVDGEVMEFESAVFVKELLVNFEGFGVKRSRKSGKFLEPSFELQLGKTYYLFPWKCSVPAADGGSTAATAVKRVKIVMTKKQLEELLSEQTNWKPGLLPIPEEMIE</sequence>
<keyword evidence="2" id="KW-1185">Reference proteome</keyword>
<dbReference type="Pfam" id="PF14009">
    <property type="entry name" value="PADRE"/>
    <property type="match status" value="1"/>
</dbReference>
<dbReference type="AlphaFoldDB" id="A0ABD1HMR2"/>
<dbReference type="PANTHER" id="PTHR33148">
    <property type="entry name" value="PLASTID MOVEMENT IMPAIRED PROTEIN-RELATED"/>
    <property type="match status" value="1"/>
</dbReference>
<evidence type="ECO:0000313" key="2">
    <source>
        <dbReference type="Proteomes" id="UP001567538"/>
    </source>
</evidence>
<organism evidence="1 2">
    <name type="scientific">Salvia divinorum</name>
    <name type="common">Maria pastora</name>
    <name type="synonym">Diviner's sage</name>
    <dbReference type="NCBI Taxonomy" id="28513"/>
    <lineage>
        <taxon>Eukaryota</taxon>
        <taxon>Viridiplantae</taxon>
        <taxon>Streptophyta</taxon>
        <taxon>Embryophyta</taxon>
        <taxon>Tracheophyta</taxon>
        <taxon>Spermatophyta</taxon>
        <taxon>Magnoliopsida</taxon>
        <taxon>eudicotyledons</taxon>
        <taxon>Gunneridae</taxon>
        <taxon>Pentapetalae</taxon>
        <taxon>asterids</taxon>
        <taxon>lamiids</taxon>
        <taxon>Lamiales</taxon>
        <taxon>Lamiaceae</taxon>
        <taxon>Nepetoideae</taxon>
        <taxon>Mentheae</taxon>
        <taxon>Salviinae</taxon>
        <taxon>Salvia</taxon>
        <taxon>Salvia subgen. Calosphace</taxon>
    </lineage>
</organism>
<accession>A0ABD1HMR2</accession>
<proteinExistence type="predicted"/>
<dbReference type="Proteomes" id="UP001567538">
    <property type="component" value="Unassembled WGS sequence"/>
</dbReference>
<evidence type="ECO:0000313" key="1">
    <source>
        <dbReference type="EMBL" id="KAL1557721.1"/>
    </source>
</evidence>
<protein>
    <submittedName>
        <fullName evidence="1">Uncharacterized protein</fullName>
    </submittedName>
</protein>
<reference evidence="1 2" key="1">
    <citation type="submission" date="2024-06" db="EMBL/GenBank/DDBJ databases">
        <title>A chromosome level genome sequence of Diviner's sage (Salvia divinorum).</title>
        <authorList>
            <person name="Ford S.A."/>
            <person name="Ro D.-K."/>
            <person name="Ness R.W."/>
            <person name="Phillips M.A."/>
        </authorList>
    </citation>
    <scope>NUCLEOTIDE SEQUENCE [LARGE SCALE GENOMIC DNA]</scope>
    <source>
        <strain evidence="1">SAF-2024a</strain>
        <tissue evidence="1">Leaf</tissue>
    </source>
</reference>
<comment type="caution">
    <text evidence="1">The sequence shown here is derived from an EMBL/GenBank/DDBJ whole genome shotgun (WGS) entry which is preliminary data.</text>
</comment>
<name>A0ABD1HMR2_SALDI</name>
<dbReference type="EMBL" id="JBEAFC010000004">
    <property type="protein sequence ID" value="KAL1557721.1"/>
    <property type="molecule type" value="Genomic_DNA"/>
</dbReference>